<feature type="compositionally biased region" description="Basic and acidic residues" evidence="1">
    <location>
        <begin position="84"/>
        <end position="93"/>
    </location>
</feature>
<evidence type="ECO:0000313" key="3">
    <source>
        <dbReference type="EMBL" id="TBU99303.1"/>
    </source>
</evidence>
<sequence>MISLPRSLLLSPILLLCTAIQAAPQSCADKERAILGQLEEARAHGNEGRTHGLEKALRAVREHCTEEGLRQERQADYEAAQAEVQERQADLREAQQGGDPGKIEKRTRKLEEAVRELEALERQ</sequence>
<feature type="signal peptide" evidence="2">
    <location>
        <begin position="1"/>
        <end position="22"/>
    </location>
</feature>
<dbReference type="InterPro" id="IPR009468">
    <property type="entry name" value="DUF1090"/>
</dbReference>
<gene>
    <name evidence="3" type="ORF">DNJ96_03055</name>
</gene>
<evidence type="ECO:0000256" key="1">
    <source>
        <dbReference type="SAM" id="MobiDB-lite"/>
    </source>
</evidence>
<keyword evidence="4" id="KW-1185">Reference proteome</keyword>
<dbReference type="Proteomes" id="UP000292639">
    <property type="component" value="Unassembled WGS sequence"/>
</dbReference>
<dbReference type="Pfam" id="PF06476">
    <property type="entry name" value="DUF1090"/>
    <property type="match status" value="1"/>
</dbReference>
<dbReference type="RefSeq" id="WP_131182817.1">
    <property type="nucleotide sequence ID" value="NZ_QJUO01000001.1"/>
</dbReference>
<feature type="chain" id="PRO_5020837639" evidence="2">
    <location>
        <begin position="23"/>
        <end position="123"/>
    </location>
</feature>
<feature type="region of interest" description="Disordered" evidence="1">
    <location>
        <begin position="68"/>
        <end position="109"/>
    </location>
</feature>
<accession>A0A4Q9RFM5</accession>
<proteinExistence type="predicted"/>
<comment type="caution">
    <text evidence="3">The sequence shown here is derived from an EMBL/GenBank/DDBJ whole genome shotgun (WGS) entry which is preliminary data.</text>
</comment>
<dbReference type="AlphaFoldDB" id="A0A4Q9RFM5"/>
<reference evidence="3 4" key="1">
    <citation type="submission" date="2018-06" db="EMBL/GenBank/DDBJ databases">
        <title>Three novel Pseudomonas species isolated from symptomatic oak.</title>
        <authorList>
            <person name="Bueno-Gonzalez V."/>
            <person name="Brady C."/>
        </authorList>
    </citation>
    <scope>NUCLEOTIDE SEQUENCE [LARGE SCALE GENOMIC DNA]</scope>
    <source>
        <strain evidence="3 4">P17C</strain>
    </source>
</reference>
<evidence type="ECO:0000313" key="4">
    <source>
        <dbReference type="Proteomes" id="UP000292639"/>
    </source>
</evidence>
<organism evidence="3 4">
    <name type="scientific">Stutzerimonas kirkiae</name>
    <dbReference type="NCBI Taxonomy" id="2211392"/>
    <lineage>
        <taxon>Bacteria</taxon>
        <taxon>Pseudomonadati</taxon>
        <taxon>Pseudomonadota</taxon>
        <taxon>Gammaproteobacteria</taxon>
        <taxon>Pseudomonadales</taxon>
        <taxon>Pseudomonadaceae</taxon>
        <taxon>Stutzerimonas</taxon>
    </lineage>
</organism>
<dbReference type="EMBL" id="QJUP01000002">
    <property type="protein sequence ID" value="TBU99303.1"/>
    <property type="molecule type" value="Genomic_DNA"/>
</dbReference>
<name>A0A4Q9RFM5_9GAMM</name>
<keyword evidence="2" id="KW-0732">Signal</keyword>
<protein>
    <submittedName>
        <fullName evidence="3">DUF1090 domain-containing protein</fullName>
    </submittedName>
</protein>
<evidence type="ECO:0000256" key="2">
    <source>
        <dbReference type="SAM" id="SignalP"/>
    </source>
</evidence>